<dbReference type="AlphaFoldDB" id="A0A5M9JB22"/>
<sequence length="489" mass="57562">MEKFRRASSVWIWLILALATYWVINNLVYAVLLIFIKFFAQFLWYGFQFGSPVFYIFQGPWILLHTASIAVARKSRLEAAGRNWTDIIDQQDIEEMALIWPWQTGWIRIALLNVTKFFLRVSRRVTPFLTAPWALKYRVNDLTQQVKDLQQQLDTARIHRARNMLALRMSQFLVRRCIDGHQAYNVTDKLKRRIRELLQQRDHRQAAHDDLLAKYTAMRQVSSVVALSGGPERTVDRLLQAAVHTRDLHHSQIRNLTASLGKSDAQMAILEHQIKNLKNDLETVNNGSAAILWREKEKEYLELKKRAHEEIFERDLKIKRLRDSRDDNPVTSLSLDIKGQQTLRRQREELIQAENELAHCQMLNEALMNKNARFDEERERIKKDALHGASERLQELYTNSAIEVEELSEKLKRFEHFEESKYDIEAVQHQWKEEKESLQQDIAEKTQKISTYEAQIDHAMGSMNWADNRFHPLDKYSALKFRVCNPNAE</sequence>
<keyword evidence="2" id="KW-0812">Transmembrane</keyword>
<reference evidence="3 4" key="1">
    <citation type="submission" date="2019-06" db="EMBL/GenBank/DDBJ databases">
        <title>Genome Sequence of the Brown Rot Fungal Pathogen Monilinia fructicola.</title>
        <authorList>
            <person name="De Miccolis Angelini R.M."/>
            <person name="Landi L."/>
            <person name="Abate D."/>
            <person name="Pollastro S."/>
            <person name="Romanazzi G."/>
            <person name="Faretra F."/>
        </authorList>
    </citation>
    <scope>NUCLEOTIDE SEQUENCE [LARGE SCALE GENOMIC DNA]</scope>
    <source>
        <strain evidence="3 4">Mfrc123</strain>
    </source>
</reference>
<evidence type="ECO:0000313" key="3">
    <source>
        <dbReference type="EMBL" id="KAA8565790.1"/>
    </source>
</evidence>
<feature type="coiled-coil region" evidence="1">
    <location>
        <begin position="343"/>
        <end position="455"/>
    </location>
</feature>
<gene>
    <name evidence="3" type="ORF">EYC84_009618</name>
</gene>
<evidence type="ECO:0000256" key="1">
    <source>
        <dbReference type="SAM" id="Coils"/>
    </source>
</evidence>
<feature type="transmembrane region" description="Helical" evidence="2">
    <location>
        <begin position="12"/>
        <end position="40"/>
    </location>
</feature>
<dbReference type="VEuPathDB" id="FungiDB:MFRU_006g03310"/>
<keyword evidence="2" id="KW-0472">Membrane</keyword>
<comment type="caution">
    <text evidence="3">The sequence shown here is derived from an EMBL/GenBank/DDBJ whole genome shotgun (WGS) entry which is preliminary data.</text>
</comment>
<keyword evidence="1" id="KW-0175">Coiled coil</keyword>
<proteinExistence type="predicted"/>
<organism evidence="3 4">
    <name type="scientific">Monilinia fructicola</name>
    <name type="common">Brown rot fungus</name>
    <name type="synonym">Ciboria fructicola</name>
    <dbReference type="NCBI Taxonomy" id="38448"/>
    <lineage>
        <taxon>Eukaryota</taxon>
        <taxon>Fungi</taxon>
        <taxon>Dikarya</taxon>
        <taxon>Ascomycota</taxon>
        <taxon>Pezizomycotina</taxon>
        <taxon>Leotiomycetes</taxon>
        <taxon>Helotiales</taxon>
        <taxon>Sclerotiniaceae</taxon>
        <taxon>Monilinia</taxon>
    </lineage>
</organism>
<name>A0A5M9JB22_MONFR</name>
<dbReference type="Proteomes" id="UP000322873">
    <property type="component" value="Unassembled WGS sequence"/>
</dbReference>
<keyword evidence="4" id="KW-1185">Reference proteome</keyword>
<feature type="transmembrane region" description="Helical" evidence="2">
    <location>
        <begin position="52"/>
        <end position="72"/>
    </location>
</feature>
<feature type="coiled-coil region" evidence="1">
    <location>
        <begin position="260"/>
        <end position="287"/>
    </location>
</feature>
<accession>A0A5M9JB22</accession>
<evidence type="ECO:0000256" key="2">
    <source>
        <dbReference type="SAM" id="Phobius"/>
    </source>
</evidence>
<evidence type="ECO:0000313" key="4">
    <source>
        <dbReference type="Proteomes" id="UP000322873"/>
    </source>
</evidence>
<protein>
    <submittedName>
        <fullName evidence="3">Uncharacterized protein</fullName>
    </submittedName>
</protein>
<keyword evidence="2" id="KW-1133">Transmembrane helix</keyword>
<dbReference type="EMBL" id="VICG01000013">
    <property type="protein sequence ID" value="KAA8565790.1"/>
    <property type="molecule type" value="Genomic_DNA"/>
</dbReference>